<keyword evidence="1" id="KW-0929">Antimicrobial</keyword>
<dbReference type="InterPro" id="IPR023347">
    <property type="entry name" value="Lysozyme_dom_sf"/>
</dbReference>
<feature type="signal peptide" evidence="3">
    <location>
        <begin position="1"/>
        <end position="15"/>
    </location>
</feature>
<evidence type="ECO:0000256" key="2">
    <source>
        <dbReference type="ARBA" id="ARBA00022638"/>
    </source>
</evidence>
<evidence type="ECO:0000256" key="3">
    <source>
        <dbReference type="SAM" id="SignalP"/>
    </source>
</evidence>
<comment type="caution">
    <text evidence="5">The sequence shown here is derived from an EMBL/GenBank/DDBJ whole genome shotgun (WGS) entry which is preliminary data.</text>
</comment>
<dbReference type="OrthoDB" id="10453546at2759"/>
<dbReference type="GO" id="GO:0031640">
    <property type="term" value="P:killing of cells of another organism"/>
    <property type="evidence" value="ECO:0007669"/>
    <property type="project" value="UniProtKB-KW"/>
</dbReference>
<protein>
    <recommendedName>
        <fullName evidence="4">Pesticin C-terminal domain-containing protein</fullName>
    </recommendedName>
</protein>
<dbReference type="InterPro" id="IPR023346">
    <property type="entry name" value="Lysozyme-like_dom_sf"/>
</dbReference>
<keyword evidence="2" id="KW-0081">Bacteriolytic enzyme</keyword>
<evidence type="ECO:0000259" key="4">
    <source>
        <dbReference type="Pfam" id="PF16754"/>
    </source>
</evidence>
<dbReference type="Pfam" id="PF16754">
    <property type="entry name" value="Pesticin"/>
    <property type="match status" value="1"/>
</dbReference>
<dbReference type="InterPro" id="IPR031922">
    <property type="entry name" value="Pesticin_C"/>
</dbReference>
<dbReference type="AlphaFoldDB" id="A0A814BN05"/>
<feature type="domain" description="Pesticin C-terminal" evidence="4">
    <location>
        <begin position="26"/>
        <end position="118"/>
    </location>
</feature>
<keyword evidence="6" id="KW-1185">Reference proteome</keyword>
<dbReference type="GO" id="GO:0042742">
    <property type="term" value="P:defense response to bacterium"/>
    <property type="evidence" value="ECO:0007669"/>
    <property type="project" value="UniProtKB-KW"/>
</dbReference>
<dbReference type="Gene3D" id="1.10.530.40">
    <property type="match status" value="1"/>
</dbReference>
<evidence type="ECO:0000256" key="1">
    <source>
        <dbReference type="ARBA" id="ARBA00022529"/>
    </source>
</evidence>
<accession>A0A814BN05</accession>
<sequence length="174" mass="19206">MKIIGFLSLLVIVSADLRYDETLNHFKNREGFYTTGYLPSPYSGVTIGIGINLGFQSKTNLISKAVPQSIIDKLDKYLGLKQKTQLDSLGLNPSDLVLTTTEAEELSRAFIIDSFNYALQFSQNLNDKGLATLAYLKYRVGSLNCLKCKLSATINGVDTNLLWSAIKDNNATNL</sequence>
<dbReference type="EMBL" id="CAJNOC010002396">
    <property type="protein sequence ID" value="CAF0930506.1"/>
    <property type="molecule type" value="Genomic_DNA"/>
</dbReference>
<evidence type="ECO:0000313" key="6">
    <source>
        <dbReference type="Proteomes" id="UP000663879"/>
    </source>
</evidence>
<dbReference type="Proteomes" id="UP000663879">
    <property type="component" value="Unassembled WGS sequence"/>
</dbReference>
<dbReference type="SUPFAM" id="SSF53955">
    <property type="entry name" value="Lysozyme-like"/>
    <property type="match status" value="1"/>
</dbReference>
<organism evidence="5 6">
    <name type="scientific">Brachionus calyciflorus</name>
    <dbReference type="NCBI Taxonomy" id="104777"/>
    <lineage>
        <taxon>Eukaryota</taxon>
        <taxon>Metazoa</taxon>
        <taxon>Spiralia</taxon>
        <taxon>Gnathifera</taxon>
        <taxon>Rotifera</taxon>
        <taxon>Eurotatoria</taxon>
        <taxon>Monogononta</taxon>
        <taxon>Pseudotrocha</taxon>
        <taxon>Ploima</taxon>
        <taxon>Brachionidae</taxon>
        <taxon>Brachionus</taxon>
    </lineage>
</organism>
<proteinExistence type="predicted"/>
<name>A0A814BN05_9BILA</name>
<feature type="chain" id="PRO_5033027638" description="Pesticin C-terminal domain-containing protein" evidence="3">
    <location>
        <begin position="16"/>
        <end position="174"/>
    </location>
</feature>
<keyword evidence="3" id="KW-0732">Signal</keyword>
<reference evidence="5" key="1">
    <citation type="submission" date="2021-02" db="EMBL/GenBank/DDBJ databases">
        <authorList>
            <person name="Nowell W R."/>
        </authorList>
    </citation>
    <scope>NUCLEOTIDE SEQUENCE</scope>
    <source>
        <strain evidence="5">Ploen Becks lab</strain>
    </source>
</reference>
<dbReference type="GO" id="GO:0003796">
    <property type="term" value="F:lysozyme activity"/>
    <property type="evidence" value="ECO:0007669"/>
    <property type="project" value="InterPro"/>
</dbReference>
<evidence type="ECO:0000313" key="5">
    <source>
        <dbReference type="EMBL" id="CAF0930506.1"/>
    </source>
</evidence>
<gene>
    <name evidence="5" type="ORF">OXX778_LOCUS12879</name>
</gene>